<name>A0A8R1XTI8_ONCVO</name>
<dbReference type="PROSITE" id="PS50217">
    <property type="entry name" value="BZIP"/>
    <property type="match status" value="1"/>
</dbReference>
<organism evidence="10 11">
    <name type="scientific">Onchocerca volvulus</name>
    <dbReference type="NCBI Taxonomy" id="6282"/>
    <lineage>
        <taxon>Eukaryota</taxon>
        <taxon>Metazoa</taxon>
        <taxon>Ecdysozoa</taxon>
        <taxon>Nematoda</taxon>
        <taxon>Chromadorea</taxon>
        <taxon>Rhabditida</taxon>
        <taxon>Spirurina</taxon>
        <taxon>Spiruromorpha</taxon>
        <taxon>Filarioidea</taxon>
        <taxon>Onchocercidae</taxon>
        <taxon>Onchocerca</taxon>
    </lineage>
</organism>
<dbReference type="CDD" id="cd14686">
    <property type="entry name" value="bZIP"/>
    <property type="match status" value="1"/>
</dbReference>
<dbReference type="InterPro" id="IPR004827">
    <property type="entry name" value="bZIP"/>
</dbReference>
<reference evidence="11" key="1">
    <citation type="submission" date="2013-10" db="EMBL/GenBank/DDBJ databases">
        <title>Genome sequencing of Onchocerca volvulus.</title>
        <authorList>
            <person name="Cotton J."/>
            <person name="Tsai J."/>
            <person name="Stanley E."/>
            <person name="Tracey A."/>
            <person name="Holroyd N."/>
            <person name="Lustigman S."/>
            <person name="Berriman M."/>
        </authorList>
    </citation>
    <scope>NUCLEOTIDE SEQUENCE</scope>
</reference>
<evidence type="ECO:0000256" key="7">
    <source>
        <dbReference type="SAM" id="Coils"/>
    </source>
</evidence>
<dbReference type="SUPFAM" id="SSF57959">
    <property type="entry name" value="Leucine zipper domain"/>
    <property type="match status" value="1"/>
</dbReference>
<dbReference type="GO" id="GO:0000981">
    <property type="term" value="F:DNA-binding transcription factor activity, RNA polymerase II-specific"/>
    <property type="evidence" value="ECO:0007669"/>
    <property type="project" value="TreeGrafter"/>
</dbReference>
<evidence type="ECO:0000313" key="11">
    <source>
        <dbReference type="Proteomes" id="UP000024404"/>
    </source>
</evidence>
<dbReference type="GO" id="GO:0005634">
    <property type="term" value="C:nucleus"/>
    <property type="evidence" value="ECO:0007669"/>
    <property type="project" value="TreeGrafter"/>
</dbReference>
<comment type="subcellular location">
    <subcellularLocation>
        <location evidence="1">Membrane</location>
        <topology evidence="1">Single-pass membrane protein</topology>
    </subcellularLocation>
</comment>
<evidence type="ECO:0000313" key="10">
    <source>
        <dbReference type="EnsemblMetazoa" id="OVOC3307.1"/>
    </source>
</evidence>
<comment type="similarity">
    <text evidence="2">Belongs to the bZIP family. ATF subfamily.</text>
</comment>
<dbReference type="GO" id="GO:0000978">
    <property type="term" value="F:RNA polymerase II cis-regulatory region sequence-specific DNA binding"/>
    <property type="evidence" value="ECO:0007669"/>
    <property type="project" value="TreeGrafter"/>
</dbReference>
<keyword evidence="3" id="KW-0805">Transcription regulation</keyword>
<proteinExistence type="inferred from homology"/>
<feature type="domain" description="BZIP" evidence="9">
    <location>
        <begin position="216"/>
        <end position="279"/>
    </location>
</feature>
<dbReference type="Gene3D" id="1.20.5.170">
    <property type="match status" value="1"/>
</dbReference>
<sequence>MDSDDSCCFFENNFDQFPLMNLLSPSNSGSNLNNIAQESNDQSLEIIDNLGFDLNSQDNNGLLATDDSSIFDVNNDFINQINNDFINQLFYDNSSPSTSDSGNYSPTCSDDQSASDSDRKINVTQGTQIHPFETKFTVTPNPTRLVPVQIPVRQIVTNGKNISSHPLICIMPTTTYSRSINSQPVVNQDKQRILSPKHERPSSMPTFTSAAVKDYDRKKEDRKIRNRYSAQLSRIRKKNEIDEMKRNLVNKDVIIEKLKSEIEILKGTVETLRRENEMLKSGANERNSSGRLNMVAGVACLNLDPTRDTTGLVTLNLEKSDMYSLEHRANIGRALLSLDYDGDAEYTSGENRQPSGKSDPLSQSNMTYSANCDNVQKKYLNQTEAMKLNNDVFAWINRHECLKFVHVRRIFRFPIHKDWPTFNTTKKSRQGTAREGMGREIHQRTANDKMEAARLKAVRERAWRHIDMISSRADNTAIKSQVKTVDYDVMGSEHLFSNWLQGRTDTLATLDMESQYAELTRNLKQREDTLYFVAMKNYYLLPATDRNSTMQPRMALILPALSFNGTLPNQVAVMRLECDITGTGLFHLPSSLLPLFYDHSTRQ</sequence>
<protein>
    <submittedName>
        <fullName evidence="10">BZIP domain-containing protein</fullName>
    </submittedName>
</protein>
<dbReference type="SMART" id="SM00338">
    <property type="entry name" value="BRLZ"/>
    <property type="match status" value="1"/>
</dbReference>
<dbReference type="PANTHER" id="PTHR46164">
    <property type="entry name" value="ATF6, ISOFORM C"/>
    <property type="match status" value="1"/>
</dbReference>
<dbReference type="InterPro" id="IPR046347">
    <property type="entry name" value="bZIP_sf"/>
</dbReference>
<dbReference type="InterPro" id="IPR051882">
    <property type="entry name" value="ATF_bZIP_TF"/>
</dbReference>
<evidence type="ECO:0000256" key="3">
    <source>
        <dbReference type="ARBA" id="ARBA00023015"/>
    </source>
</evidence>
<keyword evidence="11" id="KW-1185">Reference proteome</keyword>
<dbReference type="EnsemblMetazoa" id="OVOC3307.1">
    <property type="protein sequence ID" value="OVOC3307.1"/>
    <property type="gene ID" value="WBGene00240116"/>
</dbReference>
<dbReference type="Proteomes" id="UP000024404">
    <property type="component" value="Unassembled WGS sequence"/>
</dbReference>
<feature type="compositionally biased region" description="Polar residues" evidence="8">
    <location>
        <begin position="96"/>
        <end position="115"/>
    </location>
</feature>
<dbReference type="GO" id="GO:0016020">
    <property type="term" value="C:membrane"/>
    <property type="evidence" value="ECO:0007669"/>
    <property type="project" value="UniProtKB-SubCell"/>
</dbReference>
<feature type="region of interest" description="Disordered" evidence="8">
    <location>
        <begin position="96"/>
        <end position="119"/>
    </location>
</feature>
<evidence type="ECO:0000256" key="1">
    <source>
        <dbReference type="ARBA" id="ARBA00004167"/>
    </source>
</evidence>
<evidence type="ECO:0000259" key="9">
    <source>
        <dbReference type="PROSITE" id="PS50217"/>
    </source>
</evidence>
<evidence type="ECO:0000256" key="2">
    <source>
        <dbReference type="ARBA" id="ARBA00009050"/>
    </source>
</evidence>
<accession>A0A8R1XTI8</accession>
<keyword evidence="7" id="KW-0175">Coiled coil</keyword>
<keyword evidence="5" id="KW-0804">Transcription</keyword>
<dbReference type="PANTHER" id="PTHR46164:SF3">
    <property type="entry name" value="ATF6, ISOFORM C"/>
    <property type="match status" value="1"/>
</dbReference>
<dbReference type="EMBL" id="CMVM020000083">
    <property type="status" value="NOT_ANNOTATED_CDS"/>
    <property type="molecule type" value="Genomic_DNA"/>
</dbReference>
<keyword evidence="6" id="KW-0539">Nucleus</keyword>
<evidence type="ECO:0000256" key="5">
    <source>
        <dbReference type="ARBA" id="ARBA00023163"/>
    </source>
</evidence>
<dbReference type="AlphaFoldDB" id="A0A8R1XTI8"/>
<keyword evidence="4" id="KW-0238">DNA-binding</keyword>
<evidence type="ECO:0000256" key="6">
    <source>
        <dbReference type="ARBA" id="ARBA00023242"/>
    </source>
</evidence>
<dbReference type="GO" id="GO:0030968">
    <property type="term" value="P:endoplasmic reticulum unfolded protein response"/>
    <property type="evidence" value="ECO:0007669"/>
    <property type="project" value="TreeGrafter"/>
</dbReference>
<evidence type="ECO:0000256" key="4">
    <source>
        <dbReference type="ARBA" id="ARBA00023125"/>
    </source>
</evidence>
<evidence type="ECO:0000256" key="8">
    <source>
        <dbReference type="SAM" id="MobiDB-lite"/>
    </source>
</evidence>
<feature type="coiled-coil region" evidence="7">
    <location>
        <begin position="241"/>
        <end position="275"/>
    </location>
</feature>
<reference evidence="10" key="2">
    <citation type="submission" date="2022-06" db="UniProtKB">
        <authorList>
            <consortium name="EnsemblMetazoa"/>
        </authorList>
    </citation>
    <scope>IDENTIFICATION</scope>
</reference>
<feature type="compositionally biased region" description="Polar residues" evidence="8">
    <location>
        <begin position="348"/>
        <end position="367"/>
    </location>
</feature>
<dbReference type="OMA" id="NRHECLK"/>
<feature type="region of interest" description="Disordered" evidence="8">
    <location>
        <begin position="346"/>
        <end position="367"/>
    </location>
</feature>